<dbReference type="InterPro" id="IPR035979">
    <property type="entry name" value="RBD_domain_sf"/>
</dbReference>
<feature type="compositionally biased region" description="Basic and acidic residues" evidence="2">
    <location>
        <begin position="323"/>
        <end position="338"/>
    </location>
</feature>
<dbReference type="AlphaFoldDB" id="A0A1I7S7D8"/>
<feature type="region of interest" description="Disordered" evidence="2">
    <location>
        <begin position="252"/>
        <end position="465"/>
    </location>
</feature>
<protein>
    <submittedName>
        <fullName evidence="5">RRM domain-containing protein</fullName>
    </submittedName>
</protein>
<accession>A0A1I7S7D8</accession>
<dbReference type="CDD" id="cd00590">
    <property type="entry name" value="RRM_SF"/>
    <property type="match status" value="1"/>
</dbReference>
<feature type="compositionally biased region" description="Basic and acidic residues" evidence="2">
    <location>
        <begin position="409"/>
        <end position="423"/>
    </location>
</feature>
<name>A0A1I7S7D8_BURXY</name>
<dbReference type="PROSITE" id="PS50102">
    <property type="entry name" value="RRM"/>
    <property type="match status" value="1"/>
</dbReference>
<feature type="compositionally biased region" description="Basic and acidic residues" evidence="2">
    <location>
        <begin position="196"/>
        <end position="213"/>
    </location>
</feature>
<evidence type="ECO:0000313" key="4">
    <source>
        <dbReference type="Proteomes" id="UP000095284"/>
    </source>
</evidence>
<dbReference type="SUPFAM" id="SSF54928">
    <property type="entry name" value="RNA-binding domain, RBD"/>
    <property type="match status" value="1"/>
</dbReference>
<dbReference type="InterPro" id="IPR000504">
    <property type="entry name" value="RRM_dom"/>
</dbReference>
<reference evidence="5" key="1">
    <citation type="submission" date="2016-11" db="UniProtKB">
        <authorList>
            <consortium name="WormBaseParasite"/>
        </authorList>
    </citation>
    <scope>IDENTIFICATION</scope>
</reference>
<feature type="compositionally biased region" description="Polar residues" evidence="2">
    <location>
        <begin position="339"/>
        <end position="355"/>
    </location>
</feature>
<evidence type="ECO:0000256" key="2">
    <source>
        <dbReference type="SAM" id="MobiDB-lite"/>
    </source>
</evidence>
<sequence length="465" mass="53520">MEVQEKKLEAEPEKVSKNSHITETLKQFTSNMDNWADWAAEEDQEEEPQMSDHERELRNAAEGLKPPFLIYVSELSPQTTTEDIYFFFGGEDKVIEIYFHDDGYKNDALLELKDKEDLIKALLLTNTDIYRRKMLIEYVDPLSCKCVDIMRPEPIHGQESNLGRYNRRESQQQRNRVSNDVRASHANIRSDYTRYSNERNDDRNVEQANREWRGPPPPPVEPKPSGATKSNPFGKAKPVNIDYGAFIETQEKPHPHQKSRNEHKQNTSNAPSLLDVNVGGIPQHNRKRYESSTIDETESTTSTIRNKERENGRKPKGRYNNKNRNDGHFNRNKPEKTLSETGSVANYNRTKSSDSLVVEKRNAPDFSAITKHLTTSRKEKKNVGGNNEEKRERQETPSQIQDQPVQVDSQKEETHNQQNDNKDSTAPPTTATTSKNKKRNKKKNENVNANLKANKFHALNGIDDH</sequence>
<evidence type="ECO:0000313" key="5">
    <source>
        <dbReference type="WBParaSite" id="BXY_0892900.1"/>
    </source>
</evidence>
<keyword evidence="1" id="KW-0694">RNA-binding</keyword>
<feature type="compositionally biased region" description="Low complexity" evidence="2">
    <location>
        <begin position="424"/>
        <end position="434"/>
    </location>
</feature>
<dbReference type="GO" id="GO:0003723">
    <property type="term" value="F:RNA binding"/>
    <property type="evidence" value="ECO:0007669"/>
    <property type="project" value="UniProtKB-UniRule"/>
</dbReference>
<evidence type="ECO:0000256" key="1">
    <source>
        <dbReference type="PROSITE-ProRule" id="PRU00176"/>
    </source>
</evidence>
<dbReference type="WBParaSite" id="BXY_0892900.1">
    <property type="protein sequence ID" value="BXY_0892900.1"/>
    <property type="gene ID" value="BXY_0892900"/>
</dbReference>
<feature type="compositionally biased region" description="Basic and acidic residues" evidence="2">
    <location>
        <begin position="252"/>
        <end position="265"/>
    </location>
</feature>
<organism evidence="4 5">
    <name type="scientific">Bursaphelenchus xylophilus</name>
    <name type="common">Pinewood nematode worm</name>
    <name type="synonym">Aphelenchoides xylophilus</name>
    <dbReference type="NCBI Taxonomy" id="6326"/>
    <lineage>
        <taxon>Eukaryota</taxon>
        <taxon>Metazoa</taxon>
        <taxon>Ecdysozoa</taxon>
        <taxon>Nematoda</taxon>
        <taxon>Chromadorea</taxon>
        <taxon>Rhabditida</taxon>
        <taxon>Tylenchina</taxon>
        <taxon>Tylenchomorpha</taxon>
        <taxon>Aphelenchoidea</taxon>
        <taxon>Aphelenchoididae</taxon>
        <taxon>Bursaphelenchus</taxon>
    </lineage>
</organism>
<feature type="compositionally biased region" description="Polar residues" evidence="2">
    <location>
        <begin position="396"/>
        <end position="408"/>
    </location>
</feature>
<feature type="compositionally biased region" description="Basic and acidic residues" evidence="2">
    <location>
        <begin position="166"/>
        <end position="183"/>
    </location>
</feature>
<proteinExistence type="predicted"/>
<feature type="region of interest" description="Disordered" evidence="2">
    <location>
        <begin position="155"/>
        <end position="238"/>
    </location>
</feature>
<dbReference type="Gene3D" id="3.30.70.330">
    <property type="match status" value="1"/>
</dbReference>
<evidence type="ECO:0000259" key="3">
    <source>
        <dbReference type="PROSITE" id="PS50102"/>
    </source>
</evidence>
<dbReference type="InterPro" id="IPR012677">
    <property type="entry name" value="Nucleotide-bd_a/b_plait_sf"/>
</dbReference>
<dbReference type="SMART" id="SM00360">
    <property type="entry name" value="RRM"/>
    <property type="match status" value="1"/>
</dbReference>
<feature type="domain" description="RRM" evidence="3">
    <location>
        <begin position="68"/>
        <end position="141"/>
    </location>
</feature>
<dbReference type="Proteomes" id="UP000095284">
    <property type="component" value="Unplaced"/>
</dbReference>